<dbReference type="Proteomes" id="UP001431783">
    <property type="component" value="Unassembled WGS sequence"/>
</dbReference>
<protein>
    <submittedName>
        <fullName evidence="2">Uncharacterized protein</fullName>
    </submittedName>
</protein>
<proteinExistence type="predicted"/>
<dbReference type="AlphaFoldDB" id="A0AAW1V493"/>
<organism evidence="2 3">
    <name type="scientific">Henosepilachna vigintioctopunctata</name>
    <dbReference type="NCBI Taxonomy" id="420089"/>
    <lineage>
        <taxon>Eukaryota</taxon>
        <taxon>Metazoa</taxon>
        <taxon>Ecdysozoa</taxon>
        <taxon>Arthropoda</taxon>
        <taxon>Hexapoda</taxon>
        <taxon>Insecta</taxon>
        <taxon>Pterygota</taxon>
        <taxon>Neoptera</taxon>
        <taxon>Endopterygota</taxon>
        <taxon>Coleoptera</taxon>
        <taxon>Polyphaga</taxon>
        <taxon>Cucujiformia</taxon>
        <taxon>Coccinelloidea</taxon>
        <taxon>Coccinellidae</taxon>
        <taxon>Epilachninae</taxon>
        <taxon>Epilachnini</taxon>
        <taxon>Henosepilachna</taxon>
    </lineage>
</organism>
<name>A0AAW1V493_9CUCU</name>
<evidence type="ECO:0000313" key="2">
    <source>
        <dbReference type="EMBL" id="KAK9887000.1"/>
    </source>
</evidence>
<evidence type="ECO:0000256" key="1">
    <source>
        <dbReference type="SAM" id="MobiDB-lite"/>
    </source>
</evidence>
<feature type="compositionally biased region" description="Polar residues" evidence="1">
    <location>
        <begin position="93"/>
        <end position="129"/>
    </location>
</feature>
<dbReference type="EMBL" id="JARQZJ010000104">
    <property type="protein sequence ID" value="KAK9887000.1"/>
    <property type="molecule type" value="Genomic_DNA"/>
</dbReference>
<evidence type="ECO:0000313" key="3">
    <source>
        <dbReference type="Proteomes" id="UP001431783"/>
    </source>
</evidence>
<accession>A0AAW1V493</accession>
<feature type="region of interest" description="Disordered" evidence="1">
    <location>
        <begin position="93"/>
        <end position="146"/>
    </location>
</feature>
<feature type="compositionally biased region" description="Polar residues" evidence="1">
    <location>
        <begin position="71"/>
        <end position="80"/>
    </location>
</feature>
<feature type="region of interest" description="Disordered" evidence="1">
    <location>
        <begin position="37"/>
        <end position="80"/>
    </location>
</feature>
<sequence>MNAFIKSGICAFNPDVFTEENYAPYFVADRQLLPANSSQAMSNEEPLQPSSSSVPSEIDDQLGPSNIEILPQNNVQPEPVTITTSISVRISEQPQQSAIDQGDVSQAATLTSNSGQEPQSTPEKTNASDVFNPEIEKPSPKAPPRL</sequence>
<comment type="caution">
    <text evidence="2">The sequence shown here is derived from an EMBL/GenBank/DDBJ whole genome shotgun (WGS) entry which is preliminary data.</text>
</comment>
<gene>
    <name evidence="2" type="ORF">WA026_019919</name>
</gene>
<reference evidence="2 3" key="1">
    <citation type="submission" date="2023-03" db="EMBL/GenBank/DDBJ databases">
        <title>Genome insight into feeding habits of ladybird beetles.</title>
        <authorList>
            <person name="Li H.-S."/>
            <person name="Huang Y.-H."/>
            <person name="Pang H."/>
        </authorList>
    </citation>
    <scope>NUCLEOTIDE SEQUENCE [LARGE SCALE GENOMIC DNA]</scope>
    <source>
        <strain evidence="2">SYSU_2023b</strain>
        <tissue evidence="2">Whole body</tissue>
    </source>
</reference>
<keyword evidence="3" id="KW-1185">Reference proteome</keyword>